<keyword evidence="5" id="KW-1185">Reference proteome</keyword>
<dbReference type="PANTHER" id="PTHR13903">
    <property type="entry name" value="PIRIN-RELATED"/>
    <property type="match status" value="1"/>
</dbReference>
<dbReference type="InterPro" id="IPR012093">
    <property type="entry name" value="Pirin"/>
</dbReference>
<comment type="caution">
    <text evidence="4">The sequence shown here is derived from an EMBL/GenBank/DDBJ whole genome shotgun (WGS) entry which is preliminary data.</text>
</comment>
<dbReference type="InterPro" id="IPR014710">
    <property type="entry name" value="RmlC-like_jellyroll"/>
</dbReference>
<sequence length="257" mass="28232">MNINVYPPEQQAVGSFDGGKIIEQKPIGFPREGSVAQRVGPLFYWAWGFVEQEGALGLHPHQGFEIMTYVINGVAEHGDTLGTNSIVTSGGAQVMQAGSGISHKERIVGPKAEMFQIWFEPNLNEAIQRKPTYNQFIHEDFPVASLDHVVVKTVIGRDSPIKLVADVNMWDIHLEAGSEYKHTIPAGYSLAALAIRGGGVWNRSSSAPSSIGHQHKDFIVMEADTEEEIQLLAAGEAEMRIILIQVPTAVTYPLYKR</sequence>
<evidence type="ECO:0000256" key="1">
    <source>
        <dbReference type="ARBA" id="ARBA00008416"/>
    </source>
</evidence>
<dbReference type="Pfam" id="PF02678">
    <property type="entry name" value="Pirin"/>
    <property type="match status" value="1"/>
</dbReference>
<protein>
    <submittedName>
        <fullName evidence="4">Pirin</fullName>
    </submittedName>
</protein>
<dbReference type="RefSeq" id="WP_166149729.1">
    <property type="nucleotide sequence ID" value="NZ_JAAOIW010000004.1"/>
</dbReference>
<accession>A0ABX0J304</accession>
<name>A0ABX0J304_9BACL</name>
<reference evidence="4" key="1">
    <citation type="submission" date="2020-03" db="EMBL/GenBank/DDBJ databases">
        <title>Draft sequencing of Paenibacilllus sp. S3N08.</title>
        <authorList>
            <person name="Kim D.-U."/>
        </authorList>
    </citation>
    <scope>NUCLEOTIDE SEQUENCE</scope>
    <source>
        <strain evidence="4">S3N08</strain>
    </source>
</reference>
<feature type="domain" description="Pirin N-terminal" evidence="3">
    <location>
        <begin position="56"/>
        <end position="118"/>
    </location>
</feature>
<organism evidence="4 5">
    <name type="scientific">Paenibacillus agricola</name>
    <dbReference type="NCBI Taxonomy" id="2716264"/>
    <lineage>
        <taxon>Bacteria</taxon>
        <taxon>Bacillati</taxon>
        <taxon>Bacillota</taxon>
        <taxon>Bacilli</taxon>
        <taxon>Bacillales</taxon>
        <taxon>Paenibacillaceae</taxon>
        <taxon>Paenibacillus</taxon>
    </lineage>
</organism>
<dbReference type="Proteomes" id="UP001165962">
    <property type="component" value="Unassembled WGS sequence"/>
</dbReference>
<dbReference type="SUPFAM" id="SSF51182">
    <property type="entry name" value="RmlC-like cupins"/>
    <property type="match status" value="1"/>
</dbReference>
<dbReference type="Gene3D" id="2.60.120.10">
    <property type="entry name" value="Jelly Rolls"/>
    <property type="match status" value="1"/>
</dbReference>
<proteinExistence type="inferred from homology"/>
<dbReference type="EMBL" id="JAAOIW010000004">
    <property type="protein sequence ID" value="NHN30527.1"/>
    <property type="molecule type" value="Genomic_DNA"/>
</dbReference>
<dbReference type="InterPro" id="IPR003829">
    <property type="entry name" value="Pirin_N_dom"/>
</dbReference>
<evidence type="ECO:0000259" key="3">
    <source>
        <dbReference type="Pfam" id="PF02678"/>
    </source>
</evidence>
<gene>
    <name evidence="4" type="ORF">G9U52_11860</name>
</gene>
<evidence type="ECO:0000256" key="2">
    <source>
        <dbReference type="RuleBase" id="RU003457"/>
    </source>
</evidence>
<comment type="similarity">
    <text evidence="1 2">Belongs to the pirin family.</text>
</comment>
<dbReference type="PANTHER" id="PTHR13903:SF8">
    <property type="entry name" value="PIRIN"/>
    <property type="match status" value="1"/>
</dbReference>
<evidence type="ECO:0000313" key="4">
    <source>
        <dbReference type="EMBL" id="NHN30527.1"/>
    </source>
</evidence>
<evidence type="ECO:0000313" key="5">
    <source>
        <dbReference type="Proteomes" id="UP001165962"/>
    </source>
</evidence>
<dbReference type="InterPro" id="IPR011051">
    <property type="entry name" value="RmlC_Cupin_sf"/>
</dbReference>